<evidence type="ECO:0000313" key="2">
    <source>
        <dbReference type="Proteomes" id="UP000199079"/>
    </source>
</evidence>
<name>A0A1H3P4S2_9EURY</name>
<dbReference type="EMBL" id="FNPC01000019">
    <property type="protein sequence ID" value="SDY95825.1"/>
    <property type="molecule type" value="Genomic_DNA"/>
</dbReference>
<gene>
    <name evidence="1" type="ORF">SAMN05216564_1198</name>
</gene>
<proteinExistence type="predicted"/>
<evidence type="ECO:0000313" key="1">
    <source>
        <dbReference type="EMBL" id="SDY95825.1"/>
    </source>
</evidence>
<dbReference type="AlphaFoldDB" id="A0A1H3P4S2"/>
<reference evidence="2" key="1">
    <citation type="submission" date="2016-10" db="EMBL/GenBank/DDBJ databases">
        <authorList>
            <person name="Varghese N."/>
            <person name="Submissions S."/>
        </authorList>
    </citation>
    <scope>NUCLEOTIDE SEQUENCE [LARGE SCALE GENOMIC DNA]</scope>
    <source>
        <strain evidence="2">DC30,IBRC 10041,KCTC 4046</strain>
    </source>
</reference>
<organism evidence="1 2">
    <name type="scientific">Halopenitus persicus</name>
    <dbReference type="NCBI Taxonomy" id="1048396"/>
    <lineage>
        <taxon>Archaea</taxon>
        <taxon>Methanobacteriati</taxon>
        <taxon>Methanobacteriota</taxon>
        <taxon>Stenosarchaea group</taxon>
        <taxon>Halobacteria</taxon>
        <taxon>Halobacteriales</taxon>
        <taxon>Haloferacaceae</taxon>
        <taxon>Halopenitus</taxon>
    </lineage>
</organism>
<keyword evidence="2" id="KW-1185">Reference proteome</keyword>
<sequence length="33" mass="3875">MSQSFSTVIMNDNCVGMTEPTDIRYEECRFDRV</sequence>
<protein>
    <submittedName>
        <fullName evidence="1">Uncharacterized protein</fullName>
    </submittedName>
</protein>
<dbReference type="Proteomes" id="UP000199079">
    <property type="component" value="Unassembled WGS sequence"/>
</dbReference>
<accession>A0A1H3P4S2</accession>